<proteinExistence type="inferred from homology"/>
<name>A0ABP0EK76_9ASCO</name>
<dbReference type="InterPro" id="IPR017853">
    <property type="entry name" value="GH"/>
</dbReference>
<keyword evidence="5 7" id="KW-0732">Signal</keyword>
<dbReference type="PANTHER" id="PTHR16631">
    <property type="entry name" value="GLUCAN 1,3-BETA-GLUCOSIDASE"/>
    <property type="match status" value="1"/>
</dbReference>
<dbReference type="PANTHER" id="PTHR16631:SF14">
    <property type="entry name" value="FAMILY 17 GLUCOSIDASE SCW10-RELATED"/>
    <property type="match status" value="1"/>
</dbReference>
<evidence type="ECO:0000313" key="8">
    <source>
        <dbReference type="EMBL" id="CAK7919648.1"/>
    </source>
</evidence>
<gene>
    <name evidence="8" type="primary">MP65</name>
    <name evidence="8" type="ORF">CAAN4_G19658</name>
</gene>
<evidence type="ECO:0000256" key="7">
    <source>
        <dbReference type="SAM" id="SignalP"/>
    </source>
</evidence>
<feature type="signal peptide" evidence="7">
    <location>
        <begin position="1"/>
        <end position="17"/>
    </location>
</feature>
<protein>
    <submittedName>
        <fullName evidence="8">Cell surface mannoprotein Mp65p</fullName>
    </submittedName>
</protein>
<evidence type="ECO:0000256" key="5">
    <source>
        <dbReference type="ARBA" id="ARBA00022729"/>
    </source>
</evidence>
<dbReference type="InterPro" id="IPR050732">
    <property type="entry name" value="Beta-glucan_modifiers"/>
</dbReference>
<reference evidence="8 9" key="1">
    <citation type="submission" date="2024-01" db="EMBL/GenBank/DDBJ databases">
        <authorList>
            <consortium name="Genoscope - CEA"/>
            <person name="William W."/>
        </authorList>
    </citation>
    <scope>NUCLEOTIDE SEQUENCE [LARGE SCALE GENOMIC DNA]</scope>
    <source>
        <strain evidence="8 9">29B2s-10</strain>
    </source>
</reference>
<evidence type="ECO:0000313" key="9">
    <source>
        <dbReference type="Proteomes" id="UP001497600"/>
    </source>
</evidence>
<dbReference type="EMBL" id="OZ004259">
    <property type="protein sequence ID" value="CAK7919648.1"/>
    <property type="molecule type" value="Genomic_DNA"/>
</dbReference>
<dbReference type="Proteomes" id="UP001497600">
    <property type="component" value="Chromosome G"/>
</dbReference>
<keyword evidence="4" id="KW-0964">Secreted</keyword>
<dbReference type="SUPFAM" id="SSF51445">
    <property type="entry name" value="(Trans)glycosidases"/>
    <property type="match status" value="1"/>
</dbReference>
<evidence type="ECO:0000256" key="4">
    <source>
        <dbReference type="ARBA" id="ARBA00022525"/>
    </source>
</evidence>
<evidence type="ECO:0000256" key="6">
    <source>
        <dbReference type="ARBA" id="ARBA00022801"/>
    </source>
</evidence>
<evidence type="ECO:0000256" key="1">
    <source>
        <dbReference type="ARBA" id="ARBA00004191"/>
    </source>
</evidence>
<dbReference type="PROSITE" id="PS00587">
    <property type="entry name" value="GLYCOSYL_HYDROL_F17"/>
    <property type="match status" value="1"/>
</dbReference>
<organism evidence="8 9">
    <name type="scientific">[Candida] anglica</name>
    <dbReference type="NCBI Taxonomy" id="148631"/>
    <lineage>
        <taxon>Eukaryota</taxon>
        <taxon>Fungi</taxon>
        <taxon>Dikarya</taxon>
        <taxon>Ascomycota</taxon>
        <taxon>Saccharomycotina</taxon>
        <taxon>Pichiomycetes</taxon>
        <taxon>Debaryomycetaceae</taxon>
        <taxon>Kurtzmaniella</taxon>
    </lineage>
</organism>
<sequence>MKAEILLLPFVLGSALASEEAWVHKRAVSYVTMVSTTNIPLADYLAAASAVPAAPAAPVANKAVELPGASTSAGTTSSSSVGSRLVGWLDSFFGLGGTSNTPTTTSAAPVAPAAPVSAPSPSEVATPVVSAGLAAGPVSSDDSQYTYSGPVPTETVNWWDNLFADESGTASANAAPTGGLSINIGYSASIVASGIIPSVSIATSTGSVPSGGSSSPGDYGEYNGIVEYATKAKGVTYSPYIKSGSCKSAQQVANDFEKLAPFSLIRLYSTDCSCVENTLAAISSSQKLFLGIYNIDSNTITSGLQTIKSAVEASSRGWSAVDTISIGNEQVNDGKATVQDIQTALNTARSWLKSNAPQYSGSVVTVDTLVAVKNNPGLCDLSDYLAVNCHPYWDGSVQPSNAGPWLQNQISGLQAVCGNSKEVFITETGWPNKGSNFGSCVPSVANEEAAFKSISGVTTNYLAFTTYNDPWKPAGQYGVESNWGIFGESPE</sequence>
<keyword evidence="9" id="KW-1185">Reference proteome</keyword>
<dbReference type="InterPro" id="IPR000490">
    <property type="entry name" value="Glyco_hydro_17"/>
</dbReference>
<feature type="chain" id="PRO_5047200512" evidence="7">
    <location>
        <begin position="18"/>
        <end position="491"/>
    </location>
</feature>
<comment type="similarity">
    <text evidence="2">Belongs to the glycosyl hydrolase 17 family.</text>
</comment>
<evidence type="ECO:0000256" key="3">
    <source>
        <dbReference type="ARBA" id="ARBA00022512"/>
    </source>
</evidence>
<accession>A0ABP0EK76</accession>
<comment type="subcellular location">
    <subcellularLocation>
        <location evidence="1">Secreted</location>
        <location evidence="1">Cell wall</location>
    </subcellularLocation>
</comment>
<dbReference type="Gene3D" id="3.20.20.80">
    <property type="entry name" value="Glycosidases"/>
    <property type="match status" value="1"/>
</dbReference>
<evidence type="ECO:0000256" key="2">
    <source>
        <dbReference type="ARBA" id="ARBA00008773"/>
    </source>
</evidence>
<keyword evidence="3" id="KW-0134">Cell wall</keyword>
<keyword evidence="6" id="KW-0378">Hydrolase</keyword>